<dbReference type="EMBL" id="WHJC01000003">
    <property type="protein sequence ID" value="MPQ42275.1"/>
    <property type="molecule type" value="Genomic_DNA"/>
</dbReference>
<dbReference type="RefSeq" id="WP_327443411.1">
    <property type="nucleotide sequence ID" value="NZ_WHJC01000003.1"/>
</dbReference>
<feature type="transmembrane region" description="Helical" evidence="1">
    <location>
        <begin position="198"/>
        <end position="218"/>
    </location>
</feature>
<feature type="transmembrane region" description="Helical" evidence="1">
    <location>
        <begin position="162"/>
        <end position="186"/>
    </location>
</feature>
<name>A0A6I1MFY8_9CLOT</name>
<keyword evidence="3" id="KW-1185">Reference proteome</keyword>
<sequence>MDVLFYTLIATYIIALIARLTNTKSGKASIFFTFVLSAVLILVAGLRHGIGDTVFYVHTYEMLGPGFNAQGYEPGFLALMKFLKSISTNPQVMVFTLALITTSLNIWTLRNYSKKNYFELVIFMYIASGYYLVTMNALRQALAAAIIFSATPLILKGKMKTYMAAIAFATLFHNSSVIMIPVYFIARTEAWSKTIGKLLAVTLVAVALFNPIMDIVFGSLSNSKYGAYATNNEGGANLIRIALFAVPVLFAFIKRESLKEKWPDSNIFVNISLVCFIIMMFSAFNWAFARFTVTLQPYSFILLPYIIKNCLERSEKRLVYLGFLIGYLIFFYFEHGVSLGIVYRTKFTIEQLFYYVVN</sequence>
<evidence type="ECO:0000256" key="1">
    <source>
        <dbReference type="SAM" id="Phobius"/>
    </source>
</evidence>
<evidence type="ECO:0000313" key="2">
    <source>
        <dbReference type="EMBL" id="MPQ42275.1"/>
    </source>
</evidence>
<dbReference type="AlphaFoldDB" id="A0A6I1MFY8"/>
<evidence type="ECO:0000313" key="3">
    <source>
        <dbReference type="Proteomes" id="UP000430345"/>
    </source>
</evidence>
<accession>A0A6I1MFY8</accession>
<feature type="transmembrane region" description="Helical" evidence="1">
    <location>
        <begin position="238"/>
        <end position="255"/>
    </location>
</feature>
<proteinExistence type="predicted"/>
<dbReference type="InterPro" id="IPR049458">
    <property type="entry name" value="EpsG-like"/>
</dbReference>
<feature type="transmembrane region" description="Helical" evidence="1">
    <location>
        <begin position="121"/>
        <end position="150"/>
    </location>
</feature>
<protein>
    <submittedName>
        <fullName evidence="2">EpsG family protein</fullName>
    </submittedName>
</protein>
<organism evidence="2 3">
    <name type="scientific">Clostridium tarantellae</name>
    <dbReference type="NCBI Taxonomy" id="39493"/>
    <lineage>
        <taxon>Bacteria</taxon>
        <taxon>Bacillati</taxon>
        <taxon>Bacillota</taxon>
        <taxon>Clostridia</taxon>
        <taxon>Eubacteriales</taxon>
        <taxon>Clostridiaceae</taxon>
        <taxon>Clostridium</taxon>
    </lineage>
</organism>
<dbReference type="Pfam" id="PF14897">
    <property type="entry name" value="EpsG"/>
    <property type="match status" value="1"/>
</dbReference>
<comment type="caution">
    <text evidence="2">The sequence shown here is derived from an EMBL/GenBank/DDBJ whole genome shotgun (WGS) entry which is preliminary data.</text>
</comment>
<keyword evidence="1" id="KW-1133">Transmembrane helix</keyword>
<feature type="transmembrane region" description="Helical" evidence="1">
    <location>
        <begin position="29"/>
        <end position="50"/>
    </location>
</feature>
<feature type="transmembrane region" description="Helical" evidence="1">
    <location>
        <begin position="318"/>
        <end position="343"/>
    </location>
</feature>
<feature type="transmembrane region" description="Helical" evidence="1">
    <location>
        <begin position="92"/>
        <end position="109"/>
    </location>
</feature>
<keyword evidence="1" id="KW-0812">Transmembrane</keyword>
<reference evidence="2 3" key="1">
    <citation type="submission" date="2019-10" db="EMBL/GenBank/DDBJ databases">
        <title>The Genome Sequence of Clostridium tarantellae Isolated from Fish Brain.</title>
        <authorList>
            <person name="Bano L."/>
            <person name="Kiel M."/>
            <person name="Sales G."/>
            <person name="Doxey A.C."/>
            <person name="Mansfield M.J."/>
            <person name="Schiavone M."/>
            <person name="Rossetto O."/>
            <person name="Pirazzini M."/>
            <person name="Dobrindt U."/>
            <person name="Montecucco C."/>
        </authorList>
    </citation>
    <scope>NUCLEOTIDE SEQUENCE [LARGE SCALE GENOMIC DNA]</scope>
    <source>
        <strain evidence="2 3">DSM 3997</strain>
    </source>
</reference>
<feature type="transmembrane region" description="Helical" evidence="1">
    <location>
        <begin position="6"/>
        <end position="22"/>
    </location>
</feature>
<gene>
    <name evidence="2" type="ORF">GBZ86_00655</name>
</gene>
<dbReference type="Proteomes" id="UP000430345">
    <property type="component" value="Unassembled WGS sequence"/>
</dbReference>
<feature type="transmembrane region" description="Helical" evidence="1">
    <location>
        <begin position="267"/>
        <end position="289"/>
    </location>
</feature>
<keyword evidence="1" id="KW-0472">Membrane</keyword>